<dbReference type="EMBL" id="UINC01217173">
    <property type="protein sequence ID" value="SVE43656.1"/>
    <property type="molecule type" value="Genomic_DNA"/>
</dbReference>
<proteinExistence type="predicted"/>
<name>A0A383DGN5_9ZZZZ</name>
<dbReference type="AlphaFoldDB" id="A0A383DGN5"/>
<protein>
    <submittedName>
        <fullName evidence="1">Uncharacterized protein</fullName>
    </submittedName>
</protein>
<accession>A0A383DGN5</accession>
<reference evidence="1" key="1">
    <citation type="submission" date="2018-05" db="EMBL/GenBank/DDBJ databases">
        <authorList>
            <person name="Lanie J.A."/>
            <person name="Ng W.-L."/>
            <person name="Kazmierczak K.M."/>
            <person name="Andrzejewski T.M."/>
            <person name="Davidsen T.M."/>
            <person name="Wayne K.J."/>
            <person name="Tettelin H."/>
            <person name="Glass J.I."/>
            <person name="Rusch D."/>
            <person name="Podicherti R."/>
            <person name="Tsui H.-C.T."/>
            <person name="Winkler M.E."/>
        </authorList>
    </citation>
    <scope>NUCLEOTIDE SEQUENCE</scope>
</reference>
<organism evidence="1">
    <name type="scientific">marine metagenome</name>
    <dbReference type="NCBI Taxonomy" id="408172"/>
    <lineage>
        <taxon>unclassified sequences</taxon>
        <taxon>metagenomes</taxon>
        <taxon>ecological metagenomes</taxon>
    </lineage>
</organism>
<evidence type="ECO:0000313" key="1">
    <source>
        <dbReference type="EMBL" id="SVE43656.1"/>
    </source>
</evidence>
<feature type="non-terminal residue" evidence="1">
    <location>
        <position position="1"/>
    </location>
</feature>
<gene>
    <name evidence="1" type="ORF">METZ01_LOCUS496510</name>
</gene>
<sequence>TDVTIAALFSWGAQNWRATGWIGVGILEAPVKSFEQNDVLSYAVEWLYRMNEQLRVAVGARGRTSTRGVIPLGTEDLGEFLVSGEWKIGQLLLDVGFGHGFTRNSSDWLLGGGMTWTLAR</sequence>